<dbReference type="InterPro" id="IPR027417">
    <property type="entry name" value="P-loop_NTPase"/>
</dbReference>
<sequence>MPFFLFALHETLQNQMSNPRILTKPIMFVGTASDVGKSVICAGFCRIFKQDGYHPAPFKAQNMSLNSYVTPEGLELGRAQAVQAEAAGIPCHTDMNPVLLKPTNDQSSQVILNGKPVGNQSAYEYFKTTDREELFLAVKQAYDRLSARYSPIVMEGAGSISELNLKKRDITNLRMALHAGAATYLIGDIDRGGIFGSVYGTIALLTPEERQCIKGIIVNKFRGDSRLFEDGKKMLEELTGVPVVGVLPFFRDIHIEEEDSVSLQNKFNTTKEGKINVAVILLKRLSNFTDFDRLEKDPRVHLFYTSQPEEITKADIIIIPGSKNTLDDLLTIKNNGAAAAIITAHKNGKKIIGICGGYQMMGELIEDPDHVEGSLESVPGLGLLPVKTVLKPLKTTLQQQFSYRENPEVCTGYEIHMGETTSEINSPVTVLSNGKPDGYFLDENCWGSYLHGILDNAVVIEDLLSDFSKETVAETFDYYQFKELQYDRLADHIRAHVDMEMIYKSLE</sequence>
<dbReference type="GO" id="GO:0003824">
    <property type="term" value="F:catalytic activity"/>
    <property type="evidence" value="ECO:0007669"/>
    <property type="project" value="InterPro"/>
</dbReference>
<keyword evidence="2 4" id="KW-0169">Cobalamin biosynthesis</keyword>
<gene>
    <name evidence="4" type="primary">cobQ</name>
    <name evidence="7" type="ORF">SAMN04487995_3674</name>
</gene>
<dbReference type="SUPFAM" id="SSF52540">
    <property type="entry name" value="P-loop containing nucleoside triphosphate hydrolases"/>
    <property type="match status" value="1"/>
</dbReference>
<evidence type="ECO:0000313" key="7">
    <source>
        <dbReference type="EMBL" id="SEJ18752.1"/>
    </source>
</evidence>
<dbReference type="Pfam" id="PF01656">
    <property type="entry name" value="CbiA"/>
    <property type="match status" value="1"/>
</dbReference>
<dbReference type="NCBIfam" id="NF001989">
    <property type="entry name" value="PRK00784.1"/>
    <property type="match status" value="1"/>
</dbReference>
<reference evidence="7 8" key="1">
    <citation type="submission" date="2016-10" db="EMBL/GenBank/DDBJ databases">
        <authorList>
            <person name="de Groot N.N."/>
        </authorList>
    </citation>
    <scope>NUCLEOTIDE SEQUENCE [LARGE SCALE GENOMIC DNA]</scope>
    <source>
        <strain evidence="7 8">DSM 19938</strain>
    </source>
</reference>
<protein>
    <recommendedName>
        <fullName evidence="4">Cobyric acid synthase</fullName>
    </recommendedName>
</protein>
<organism evidence="7 8">
    <name type="scientific">Dyadobacter koreensis</name>
    <dbReference type="NCBI Taxonomy" id="408657"/>
    <lineage>
        <taxon>Bacteria</taxon>
        <taxon>Pseudomonadati</taxon>
        <taxon>Bacteroidota</taxon>
        <taxon>Cytophagia</taxon>
        <taxon>Cytophagales</taxon>
        <taxon>Spirosomataceae</taxon>
        <taxon>Dyadobacter</taxon>
    </lineage>
</organism>
<dbReference type="InterPro" id="IPR033949">
    <property type="entry name" value="CobQ_GATase1"/>
</dbReference>
<dbReference type="SUPFAM" id="SSF52317">
    <property type="entry name" value="Class I glutamine amidotransferase-like"/>
    <property type="match status" value="1"/>
</dbReference>
<dbReference type="InterPro" id="IPR047045">
    <property type="entry name" value="CobQ_N"/>
</dbReference>
<proteinExistence type="inferred from homology"/>
<dbReference type="InterPro" id="IPR002586">
    <property type="entry name" value="CobQ/CobB/MinD/ParA_Nub-bd_dom"/>
</dbReference>
<evidence type="ECO:0000256" key="4">
    <source>
        <dbReference type="HAMAP-Rule" id="MF_00028"/>
    </source>
</evidence>
<dbReference type="Gene3D" id="3.40.50.880">
    <property type="match status" value="1"/>
</dbReference>
<keyword evidence="8" id="KW-1185">Reference proteome</keyword>
<dbReference type="GO" id="GO:0015420">
    <property type="term" value="F:ABC-type vitamin B12 transporter activity"/>
    <property type="evidence" value="ECO:0007669"/>
    <property type="project" value="UniProtKB-UniRule"/>
</dbReference>
<name>A0A1H6X1Y5_9BACT</name>
<comment type="pathway">
    <text evidence="1 4">Cofactor biosynthesis; adenosylcobalamin biosynthesis.</text>
</comment>
<dbReference type="NCBIfam" id="TIGR00313">
    <property type="entry name" value="cobQ"/>
    <property type="match status" value="1"/>
</dbReference>
<dbReference type="PANTHER" id="PTHR21343:SF1">
    <property type="entry name" value="COBYRIC ACID SYNTHASE"/>
    <property type="match status" value="1"/>
</dbReference>
<feature type="active site" evidence="4">
    <location>
        <position position="451"/>
    </location>
</feature>
<dbReference type="InterPro" id="IPR004459">
    <property type="entry name" value="CobQ_synth"/>
</dbReference>
<evidence type="ECO:0000259" key="5">
    <source>
        <dbReference type="Pfam" id="PF01656"/>
    </source>
</evidence>
<dbReference type="InterPro" id="IPR029062">
    <property type="entry name" value="Class_I_gatase-like"/>
</dbReference>
<dbReference type="Gene3D" id="3.40.50.300">
    <property type="entry name" value="P-loop containing nucleotide triphosphate hydrolases"/>
    <property type="match status" value="1"/>
</dbReference>
<comment type="function">
    <text evidence="4">Catalyzes amidations at positions B, D, E, and G on adenosylcobyrinic A,C-diamide. NH(2) groups are provided by glutamine, and one molecule of ATP is hydrogenolyzed for each amidation.</text>
</comment>
<evidence type="ECO:0000259" key="6">
    <source>
        <dbReference type="Pfam" id="PF07685"/>
    </source>
</evidence>
<dbReference type="PANTHER" id="PTHR21343">
    <property type="entry name" value="DETHIOBIOTIN SYNTHETASE"/>
    <property type="match status" value="1"/>
</dbReference>
<feature type="domain" description="CobQ/CobB/MinD/ParA nucleotide binding" evidence="5">
    <location>
        <begin position="26"/>
        <end position="253"/>
    </location>
</feature>
<dbReference type="InterPro" id="IPR011698">
    <property type="entry name" value="GATase_3"/>
</dbReference>
<dbReference type="Proteomes" id="UP000199532">
    <property type="component" value="Unassembled WGS sequence"/>
</dbReference>
<evidence type="ECO:0000313" key="8">
    <source>
        <dbReference type="Proteomes" id="UP000199532"/>
    </source>
</evidence>
<dbReference type="EMBL" id="FNXY01000005">
    <property type="protein sequence ID" value="SEJ18752.1"/>
    <property type="molecule type" value="Genomic_DNA"/>
</dbReference>
<keyword evidence="3 4" id="KW-0315">Glutamine amidotransferase</keyword>
<dbReference type="STRING" id="408657.SAMN04487995_3674"/>
<evidence type="ECO:0000256" key="1">
    <source>
        <dbReference type="ARBA" id="ARBA00004953"/>
    </source>
</evidence>
<dbReference type="AlphaFoldDB" id="A0A1H6X1Y5"/>
<dbReference type="PROSITE" id="PS51274">
    <property type="entry name" value="GATASE_COBBQ"/>
    <property type="match status" value="1"/>
</dbReference>
<dbReference type="Pfam" id="PF07685">
    <property type="entry name" value="GATase_3"/>
    <property type="match status" value="1"/>
</dbReference>
<dbReference type="CDD" id="cd01750">
    <property type="entry name" value="GATase1_CobQ"/>
    <property type="match status" value="1"/>
</dbReference>
<dbReference type="HAMAP" id="MF_00028">
    <property type="entry name" value="CobQ"/>
    <property type="match status" value="1"/>
</dbReference>
<accession>A0A1H6X1Y5</accession>
<evidence type="ECO:0000256" key="3">
    <source>
        <dbReference type="ARBA" id="ARBA00022962"/>
    </source>
</evidence>
<feature type="active site" description="Nucleophile" evidence="4">
    <location>
        <position position="355"/>
    </location>
</feature>
<feature type="domain" description="CobB/CobQ-like glutamine amidotransferase" evidence="6">
    <location>
        <begin position="276"/>
        <end position="457"/>
    </location>
</feature>
<evidence type="ECO:0000256" key="2">
    <source>
        <dbReference type="ARBA" id="ARBA00022573"/>
    </source>
</evidence>
<comment type="similarity">
    <text evidence="4">Belongs to the CobB/CobQ family. CobQ subfamily.</text>
</comment>
<dbReference type="GO" id="GO:0009236">
    <property type="term" value="P:cobalamin biosynthetic process"/>
    <property type="evidence" value="ECO:0007669"/>
    <property type="project" value="UniProtKB-UniRule"/>
</dbReference>
<dbReference type="CDD" id="cd05389">
    <property type="entry name" value="CobQ_N"/>
    <property type="match status" value="1"/>
</dbReference>
<dbReference type="UniPathway" id="UPA00148"/>